<evidence type="ECO:0000313" key="1">
    <source>
        <dbReference type="EMBL" id="KAH9478471.1"/>
    </source>
</evidence>
<dbReference type="EMBL" id="JAFIQS020000008">
    <property type="protein sequence ID" value="KAH9478471.1"/>
    <property type="molecule type" value="Genomic_DNA"/>
</dbReference>
<sequence length="913" mass="103772">MKFAHDYRGLKKRITVIRKSQQGLNFHVIPSDESPDEFPSPPAAPRASDVGSEDYAPSIYSHDGPLEETHTKDPKSTGNMDLSSVDLTEVGRYAETSMAPASASAFSSGNRVKSTSAKGRASVNISSLKGTGVRGGKSVSSRFNGITPRPLDPLSVLPLHELLNHLSPQEVSFFILLDAQLDKVESFYLAREKEMLTRGRMLKIQLVELQEHRKLFHEAQSQTSWATNFLSAAKSVVNLGRLPAKVAPPQSDLCRIRSRKIKSIFRFKGRPSQAPKSFEASAETIQTDAIPKSEAISKTGSDQASSSGVTKAKTRFLKAYTKRKERETAEQNDSSCSDSQRAEDPEDLPGSTRGNTVSKCEGSDAGDNDEQESPGPRQIPLSADPDSYLYAKRKLKRAVLEHYRGLEVLNITGFRKALKKFEKVTKIPVQQQYMAEKVGIDVSAPCRFDSKNFMLQVEKSAFASDKAVAQMMAEMEDLYAAAFARGNKKMATKRLRAGNSSKSHHFSTFRSGAYIGIALPALIEGLVKVSKQSTRQAIPAWGPLLFIYAILLIPILFTFLVGTNLLVWANSRINYIFIFEIDVLSQLDYRQYFELPSILLSLLCYAFWLSFSLIEHPHVSPMIWPLIWLGVTFIIVFDPINLLHRSSRYWLVRNVAKLFISGTRRVEFTDFWMGDQLCSLIFTLSNIYFFVCVYVNDFHPDWRKCSVNSSTWPAYFALAALPLLIRLIQSVKRYWDSKLLTHLINGGKYGSGIVAYFFYFLWRTHQNERGTIFALWCLTNVIYSFYASAWDFLMDWSVLQIHSTNPLLRPELIYNNHIPMYYFAIVSNVLIRFIWLIYIPKSGPNMMVRTFIAGFLEMLRRLQWNFYRLENEHLGNMDQYRVTREVPLPYAFNNRSRDDDGDDDEEGLKIRRR</sequence>
<comment type="caution">
    <text evidence="1">The sequence shown here is derived from an EMBL/GenBank/DDBJ whole genome shotgun (WGS) entry which is preliminary data.</text>
</comment>
<name>A0ACB8GSD1_PSICU</name>
<dbReference type="Proteomes" id="UP000664032">
    <property type="component" value="Unassembled WGS sequence"/>
</dbReference>
<gene>
    <name evidence="1" type="ORF">JR316_0008926</name>
</gene>
<protein>
    <submittedName>
        <fullName evidence="1">Xenotropic and polytropic retrovirus receptor 1-like protein</fullName>
    </submittedName>
</protein>
<reference evidence="1" key="1">
    <citation type="submission" date="2021-10" db="EMBL/GenBank/DDBJ databases">
        <title>Psilocybe cubensis genome.</title>
        <authorList>
            <person name="Mckernan K.J."/>
            <person name="Crawford S."/>
            <person name="Trippe A."/>
            <person name="Kane L.T."/>
            <person name="Mclaughlin S."/>
        </authorList>
    </citation>
    <scope>NUCLEOTIDE SEQUENCE</scope>
    <source>
        <strain evidence="1">MGC-MH-2018</strain>
    </source>
</reference>
<accession>A0ACB8GSD1</accession>
<organism evidence="1 2">
    <name type="scientific">Psilocybe cubensis</name>
    <name type="common">Psychedelic mushroom</name>
    <name type="synonym">Stropharia cubensis</name>
    <dbReference type="NCBI Taxonomy" id="181762"/>
    <lineage>
        <taxon>Eukaryota</taxon>
        <taxon>Fungi</taxon>
        <taxon>Dikarya</taxon>
        <taxon>Basidiomycota</taxon>
        <taxon>Agaricomycotina</taxon>
        <taxon>Agaricomycetes</taxon>
        <taxon>Agaricomycetidae</taxon>
        <taxon>Agaricales</taxon>
        <taxon>Agaricineae</taxon>
        <taxon>Strophariaceae</taxon>
        <taxon>Psilocybe</taxon>
    </lineage>
</organism>
<keyword evidence="2" id="KW-1185">Reference proteome</keyword>
<proteinExistence type="predicted"/>
<evidence type="ECO:0000313" key="2">
    <source>
        <dbReference type="Proteomes" id="UP000664032"/>
    </source>
</evidence>